<reference evidence="1" key="3">
    <citation type="submission" date="2020-12" db="UniProtKB">
        <authorList>
            <consortium name="EnsemblPlants"/>
        </authorList>
    </citation>
    <scope>IDENTIFICATION</scope>
</reference>
<evidence type="ECO:0000313" key="2">
    <source>
        <dbReference type="Proteomes" id="UP000006727"/>
    </source>
</evidence>
<protein>
    <submittedName>
        <fullName evidence="1">Uncharacterized protein</fullName>
    </submittedName>
</protein>
<dbReference type="EMBL" id="ABEU02000022">
    <property type="status" value="NOT_ANNOTATED_CDS"/>
    <property type="molecule type" value="Genomic_DNA"/>
</dbReference>
<evidence type="ECO:0000313" key="1">
    <source>
        <dbReference type="EnsemblPlants" id="Pp3c22_7300V3.1"/>
    </source>
</evidence>
<dbReference type="Gramene" id="Pp3c22_7300V3.1">
    <property type="protein sequence ID" value="Pp3c22_7300V3.1"/>
    <property type="gene ID" value="Pp3c22_7300"/>
</dbReference>
<dbReference type="AlphaFoldDB" id="A0A7I4CF21"/>
<reference evidence="1 2" key="1">
    <citation type="journal article" date="2008" name="Science">
        <title>The Physcomitrella genome reveals evolutionary insights into the conquest of land by plants.</title>
        <authorList>
            <person name="Rensing S."/>
            <person name="Lang D."/>
            <person name="Zimmer A."/>
            <person name="Terry A."/>
            <person name="Salamov A."/>
            <person name="Shapiro H."/>
            <person name="Nishiyama T."/>
            <person name="Perroud P.-F."/>
            <person name="Lindquist E."/>
            <person name="Kamisugi Y."/>
            <person name="Tanahashi T."/>
            <person name="Sakakibara K."/>
            <person name="Fujita T."/>
            <person name="Oishi K."/>
            <person name="Shin-I T."/>
            <person name="Kuroki Y."/>
            <person name="Toyoda A."/>
            <person name="Suzuki Y."/>
            <person name="Hashimoto A."/>
            <person name="Yamaguchi K."/>
            <person name="Sugano A."/>
            <person name="Kohara Y."/>
            <person name="Fujiyama A."/>
            <person name="Anterola A."/>
            <person name="Aoki S."/>
            <person name="Ashton N."/>
            <person name="Barbazuk W.B."/>
            <person name="Barker E."/>
            <person name="Bennetzen J."/>
            <person name="Bezanilla M."/>
            <person name="Blankenship R."/>
            <person name="Cho S.H."/>
            <person name="Dutcher S."/>
            <person name="Estelle M."/>
            <person name="Fawcett J.A."/>
            <person name="Gundlach H."/>
            <person name="Hanada K."/>
            <person name="Heyl A."/>
            <person name="Hicks K.A."/>
            <person name="Hugh J."/>
            <person name="Lohr M."/>
            <person name="Mayer K."/>
            <person name="Melkozernov A."/>
            <person name="Murata T."/>
            <person name="Nelson D."/>
            <person name="Pils B."/>
            <person name="Prigge M."/>
            <person name="Reiss B."/>
            <person name="Renner T."/>
            <person name="Rombauts S."/>
            <person name="Rushton P."/>
            <person name="Sanderfoot A."/>
            <person name="Schween G."/>
            <person name="Shiu S.-H."/>
            <person name="Stueber K."/>
            <person name="Theodoulou F.L."/>
            <person name="Tu H."/>
            <person name="Van de Peer Y."/>
            <person name="Verrier P.J."/>
            <person name="Waters E."/>
            <person name="Wood A."/>
            <person name="Yang L."/>
            <person name="Cove D."/>
            <person name="Cuming A."/>
            <person name="Hasebe M."/>
            <person name="Lucas S."/>
            <person name="Mishler D.B."/>
            <person name="Reski R."/>
            <person name="Grigoriev I."/>
            <person name="Quatrano R.S."/>
            <person name="Boore J.L."/>
        </authorList>
    </citation>
    <scope>NUCLEOTIDE SEQUENCE [LARGE SCALE GENOMIC DNA]</scope>
    <source>
        <strain evidence="1 2">cv. Gransden 2004</strain>
    </source>
</reference>
<reference evidence="1 2" key="2">
    <citation type="journal article" date="2018" name="Plant J.">
        <title>The Physcomitrella patens chromosome-scale assembly reveals moss genome structure and evolution.</title>
        <authorList>
            <person name="Lang D."/>
            <person name="Ullrich K.K."/>
            <person name="Murat F."/>
            <person name="Fuchs J."/>
            <person name="Jenkins J."/>
            <person name="Haas F.B."/>
            <person name="Piednoel M."/>
            <person name="Gundlach H."/>
            <person name="Van Bel M."/>
            <person name="Meyberg R."/>
            <person name="Vives C."/>
            <person name="Morata J."/>
            <person name="Symeonidi A."/>
            <person name="Hiss M."/>
            <person name="Muchero W."/>
            <person name="Kamisugi Y."/>
            <person name="Saleh O."/>
            <person name="Blanc G."/>
            <person name="Decker E.L."/>
            <person name="van Gessel N."/>
            <person name="Grimwood J."/>
            <person name="Hayes R.D."/>
            <person name="Graham S.W."/>
            <person name="Gunter L.E."/>
            <person name="McDaniel S.F."/>
            <person name="Hoernstein S.N.W."/>
            <person name="Larsson A."/>
            <person name="Li F.W."/>
            <person name="Perroud P.F."/>
            <person name="Phillips J."/>
            <person name="Ranjan P."/>
            <person name="Rokshar D.S."/>
            <person name="Rothfels C.J."/>
            <person name="Schneider L."/>
            <person name="Shu S."/>
            <person name="Stevenson D.W."/>
            <person name="Thummler F."/>
            <person name="Tillich M."/>
            <person name="Villarreal Aguilar J.C."/>
            <person name="Widiez T."/>
            <person name="Wong G.K."/>
            <person name="Wymore A."/>
            <person name="Zhang Y."/>
            <person name="Zimmer A.D."/>
            <person name="Quatrano R.S."/>
            <person name="Mayer K.F.X."/>
            <person name="Goodstein D."/>
            <person name="Casacuberta J.M."/>
            <person name="Vandepoele K."/>
            <person name="Reski R."/>
            <person name="Cuming A.C."/>
            <person name="Tuskan G.A."/>
            <person name="Maumus F."/>
            <person name="Salse J."/>
            <person name="Schmutz J."/>
            <person name="Rensing S.A."/>
        </authorList>
    </citation>
    <scope>NUCLEOTIDE SEQUENCE [LARGE SCALE GENOMIC DNA]</scope>
    <source>
        <strain evidence="1 2">cv. Gransden 2004</strain>
    </source>
</reference>
<sequence length="102" mass="11892">MMSTYRSFCPSVGETRFWWPFRMCQDAYAVTHPLHVDLGVREEYCACIESVLISTQPQKSTNFSSRLLKHNVGCQQEVKTMFWLHDSVCYITCRTDNSCPQK</sequence>
<organism evidence="1 2">
    <name type="scientific">Physcomitrium patens</name>
    <name type="common">Spreading-leaved earth moss</name>
    <name type="synonym">Physcomitrella patens</name>
    <dbReference type="NCBI Taxonomy" id="3218"/>
    <lineage>
        <taxon>Eukaryota</taxon>
        <taxon>Viridiplantae</taxon>
        <taxon>Streptophyta</taxon>
        <taxon>Embryophyta</taxon>
        <taxon>Bryophyta</taxon>
        <taxon>Bryophytina</taxon>
        <taxon>Bryopsida</taxon>
        <taxon>Funariidae</taxon>
        <taxon>Funariales</taxon>
        <taxon>Funariaceae</taxon>
        <taxon>Physcomitrium</taxon>
    </lineage>
</organism>
<keyword evidence="2" id="KW-1185">Reference proteome</keyword>
<accession>A0A7I4CF21</accession>
<dbReference type="Proteomes" id="UP000006727">
    <property type="component" value="Chromosome 22"/>
</dbReference>
<dbReference type="EnsemblPlants" id="Pp3c22_7300V3.1">
    <property type="protein sequence ID" value="Pp3c22_7300V3.1"/>
    <property type="gene ID" value="Pp3c22_7300"/>
</dbReference>
<name>A0A7I4CF21_PHYPA</name>
<dbReference type="InParanoid" id="A0A7I4CF21"/>
<proteinExistence type="predicted"/>